<evidence type="ECO:0000313" key="2">
    <source>
        <dbReference type="Proteomes" id="UP000000763"/>
    </source>
</evidence>
<dbReference type="KEGG" id="dosa:Os04g0210901"/>
<dbReference type="AlphaFoldDB" id="C7J1K5"/>
<sequence length="342" mass="39232">MFSLQESVALIPDVRTSMVTLIEKRMALRVGEKQPKSKKEPQRPKTTRLIPSTEGSRVSIKGHDHLFLTVAKFDHKEMLLQILHDAQRYSAFRKGLAMIDICQLKNDPEEVLKWLKFSTGWSVLHNSELRIGLKRHMDLLKEHEGNKMNPLSMPEDENLVLEKINAELCSELEKMIGTFDWALMSQYYYKARFSNFARQCAIQARASGVILVKQALPIRETWKEQKQSTSPKVSKLSLEDCLGSLRRPLRRINEQFGRGAAREFSRDCISEIVTFVRLNVHDLLHIVGIAFYLEGNSWRNGSDGQLELVTKLGSWLIIGFQGRMTNNRHVIVILFGASSRKI</sequence>
<proteinExistence type="predicted"/>
<evidence type="ECO:0000313" key="1">
    <source>
        <dbReference type="EMBL" id="BAH92523.1"/>
    </source>
</evidence>
<protein>
    <submittedName>
        <fullName evidence="1">Os04g0210901 protein</fullName>
    </submittedName>
</protein>
<accession>C7J1K5</accession>
<reference evidence="1 2" key="1">
    <citation type="journal article" date="2005" name="Nature">
        <title>The map-based sequence of the rice genome.</title>
        <authorList>
            <consortium name="International rice genome sequencing project (IRGSP)"/>
            <person name="Matsumoto T."/>
            <person name="Wu J."/>
            <person name="Kanamori H."/>
            <person name="Katayose Y."/>
            <person name="Fujisawa M."/>
            <person name="Namiki N."/>
            <person name="Mizuno H."/>
            <person name="Yamamoto K."/>
            <person name="Antonio B.A."/>
            <person name="Baba T."/>
            <person name="Sakata K."/>
            <person name="Nagamura Y."/>
            <person name="Aoki H."/>
            <person name="Arikawa K."/>
            <person name="Arita K."/>
            <person name="Bito T."/>
            <person name="Chiden Y."/>
            <person name="Fujitsuka N."/>
            <person name="Fukunaka R."/>
            <person name="Hamada M."/>
            <person name="Harada C."/>
            <person name="Hayashi A."/>
            <person name="Hijishita S."/>
            <person name="Honda M."/>
            <person name="Hosokawa S."/>
            <person name="Ichikawa Y."/>
            <person name="Idonuma A."/>
            <person name="Iijima M."/>
            <person name="Ikeda M."/>
            <person name="Ikeno M."/>
            <person name="Ito K."/>
            <person name="Ito S."/>
            <person name="Ito T."/>
            <person name="Ito Y."/>
            <person name="Ito Y."/>
            <person name="Iwabuchi A."/>
            <person name="Kamiya K."/>
            <person name="Karasawa W."/>
            <person name="Kurita K."/>
            <person name="Katagiri S."/>
            <person name="Kikuta A."/>
            <person name="Kobayashi H."/>
            <person name="Kobayashi N."/>
            <person name="Machita K."/>
            <person name="Maehara T."/>
            <person name="Masukawa M."/>
            <person name="Mizubayashi T."/>
            <person name="Mukai Y."/>
            <person name="Nagasaki H."/>
            <person name="Nagata Y."/>
            <person name="Naito S."/>
            <person name="Nakashima M."/>
            <person name="Nakama Y."/>
            <person name="Nakamichi Y."/>
            <person name="Nakamura M."/>
            <person name="Meguro A."/>
            <person name="Negishi M."/>
            <person name="Ohta I."/>
            <person name="Ohta T."/>
            <person name="Okamoto M."/>
            <person name="Ono N."/>
            <person name="Saji S."/>
            <person name="Sakaguchi M."/>
            <person name="Sakai K."/>
            <person name="Shibata M."/>
            <person name="Shimokawa T."/>
            <person name="Song J."/>
            <person name="Takazaki Y."/>
            <person name="Terasawa K."/>
            <person name="Tsugane M."/>
            <person name="Tsuji K."/>
            <person name="Ueda S."/>
            <person name="Waki K."/>
            <person name="Yamagata H."/>
            <person name="Yamamoto M."/>
            <person name="Yamamoto S."/>
            <person name="Yamane H."/>
            <person name="Yoshiki S."/>
            <person name="Yoshihara R."/>
            <person name="Yukawa K."/>
            <person name="Zhong H."/>
            <person name="Yano M."/>
            <person name="Yuan Q."/>
            <person name="Ouyang S."/>
            <person name="Liu J."/>
            <person name="Jones K.M."/>
            <person name="Gansberger K."/>
            <person name="Moffat K."/>
            <person name="Hill J."/>
            <person name="Bera J."/>
            <person name="Fadrosh D."/>
            <person name="Jin S."/>
            <person name="Johri S."/>
            <person name="Kim M."/>
            <person name="Overton L."/>
            <person name="Reardon M."/>
            <person name="Tsitrin T."/>
            <person name="Vuong H."/>
            <person name="Weaver B."/>
            <person name="Ciecko A."/>
            <person name="Tallon L."/>
            <person name="Jackson J."/>
            <person name="Pai G."/>
            <person name="Aken S.V."/>
            <person name="Utterback T."/>
            <person name="Reidmuller S."/>
            <person name="Feldblyum T."/>
            <person name="Hsiao J."/>
            <person name="Zismann V."/>
            <person name="Iobst S."/>
            <person name="de Vazeille A.R."/>
            <person name="Buell C.R."/>
            <person name="Ying K."/>
            <person name="Li Y."/>
            <person name="Lu T."/>
            <person name="Huang Y."/>
            <person name="Zhao Q."/>
            <person name="Feng Q."/>
            <person name="Zhang L."/>
            <person name="Zhu J."/>
            <person name="Weng Q."/>
            <person name="Mu J."/>
            <person name="Lu Y."/>
            <person name="Fan D."/>
            <person name="Liu Y."/>
            <person name="Guan J."/>
            <person name="Zhang Y."/>
            <person name="Yu S."/>
            <person name="Liu X."/>
            <person name="Zhang Y."/>
            <person name="Hong G."/>
            <person name="Han B."/>
            <person name="Choisne N."/>
            <person name="Demange N."/>
            <person name="Orjeda G."/>
            <person name="Samain S."/>
            <person name="Cattolico L."/>
            <person name="Pelletier E."/>
            <person name="Couloux A."/>
            <person name="Segurens B."/>
            <person name="Wincker P."/>
            <person name="D'Hont A."/>
            <person name="Scarpelli C."/>
            <person name="Weissenbach J."/>
            <person name="Salanoubat M."/>
            <person name="Quetier F."/>
            <person name="Yu Y."/>
            <person name="Kim H.R."/>
            <person name="Rambo T."/>
            <person name="Currie J."/>
            <person name="Collura K."/>
            <person name="Luo M."/>
            <person name="Yang T."/>
            <person name="Ammiraju J.S.S."/>
            <person name="Engler F."/>
            <person name="Soderlund C."/>
            <person name="Wing R.A."/>
            <person name="Palmer L.E."/>
            <person name="de la Bastide M."/>
            <person name="Spiegel L."/>
            <person name="Nascimento L."/>
            <person name="Zutavern T."/>
            <person name="O'Shaughnessy A."/>
            <person name="Dike S."/>
            <person name="Dedhia N."/>
            <person name="Preston R."/>
            <person name="Balija V."/>
            <person name="McCombie W.R."/>
            <person name="Chow T."/>
            <person name="Chen H."/>
            <person name="Chung M."/>
            <person name="Chen C."/>
            <person name="Shaw J."/>
            <person name="Wu H."/>
            <person name="Hsiao K."/>
            <person name="Chao Y."/>
            <person name="Chu M."/>
            <person name="Cheng C."/>
            <person name="Hour A."/>
            <person name="Lee P."/>
            <person name="Lin S."/>
            <person name="Lin Y."/>
            <person name="Liou J."/>
            <person name="Liu S."/>
            <person name="Hsing Y."/>
            <person name="Raghuvanshi S."/>
            <person name="Mohanty A."/>
            <person name="Bharti A.K."/>
            <person name="Gaur A."/>
            <person name="Gupta V."/>
            <person name="Kumar D."/>
            <person name="Ravi V."/>
            <person name="Vij S."/>
            <person name="Kapur A."/>
            <person name="Khurana P."/>
            <person name="Khurana P."/>
            <person name="Khurana J.P."/>
            <person name="Tyagi A.K."/>
            <person name="Gaikwad K."/>
            <person name="Singh A."/>
            <person name="Dalal V."/>
            <person name="Srivastava S."/>
            <person name="Dixit A."/>
            <person name="Pal A.K."/>
            <person name="Ghazi I.A."/>
            <person name="Yadav M."/>
            <person name="Pandit A."/>
            <person name="Bhargava A."/>
            <person name="Sureshbabu K."/>
            <person name="Batra K."/>
            <person name="Sharma T.R."/>
            <person name="Mohapatra T."/>
            <person name="Singh N.K."/>
            <person name="Messing J."/>
            <person name="Nelson A.B."/>
            <person name="Fuks G."/>
            <person name="Kavchok S."/>
            <person name="Keizer G."/>
            <person name="Linton E."/>
            <person name="Llaca V."/>
            <person name="Song R."/>
            <person name="Tanyolac B."/>
            <person name="Young S."/>
            <person name="Ho-Il K."/>
            <person name="Hahn J.H."/>
            <person name="Sangsakoo G."/>
            <person name="Vanavichit A."/>
            <person name="de Mattos Luiz.A.T."/>
            <person name="Zimmer P.D."/>
            <person name="Malone G."/>
            <person name="Dellagostin O."/>
            <person name="de Oliveira A.C."/>
            <person name="Bevan M."/>
            <person name="Bancroft I."/>
            <person name="Minx P."/>
            <person name="Cordum H."/>
            <person name="Wilson R."/>
            <person name="Cheng Z."/>
            <person name="Jin W."/>
            <person name="Jiang J."/>
            <person name="Leong S.A."/>
            <person name="Iwama H."/>
            <person name="Gojobori T."/>
            <person name="Itoh T."/>
            <person name="Niimura Y."/>
            <person name="Fujii Y."/>
            <person name="Habara T."/>
            <person name="Sakai H."/>
            <person name="Sato Y."/>
            <person name="Wilson G."/>
            <person name="Kumar K."/>
            <person name="McCouch S."/>
            <person name="Juretic N."/>
            <person name="Hoen D."/>
            <person name="Wright S."/>
            <person name="Bruskiewich R."/>
            <person name="Bureau T."/>
            <person name="Miyao A."/>
            <person name="Hirochika H."/>
            <person name="Nishikawa T."/>
            <person name="Kadowaki K."/>
            <person name="Sugiura M."/>
            <person name="Burr B."/>
            <person name="Sasaki T."/>
        </authorList>
    </citation>
    <scope>NUCLEOTIDE SEQUENCE [LARGE SCALE GENOMIC DNA]</scope>
    <source>
        <strain evidence="2">cv. Nipponbare</strain>
    </source>
</reference>
<gene>
    <name evidence="1" type="ordered locus">Os04g0210901</name>
</gene>
<dbReference type="Proteomes" id="UP000000763">
    <property type="component" value="Chromosome 4"/>
</dbReference>
<dbReference type="EMBL" id="AP008210">
    <property type="protein sequence ID" value="BAH92523.1"/>
    <property type="molecule type" value="Genomic_DNA"/>
</dbReference>
<name>C7J1K5_ORYSJ</name>
<organism evidence="1 2">
    <name type="scientific">Oryza sativa subsp. japonica</name>
    <name type="common">Rice</name>
    <dbReference type="NCBI Taxonomy" id="39947"/>
    <lineage>
        <taxon>Eukaryota</taxon>
        <taxon>Viridiplantae</taxon>
        <taxon>Streptophyta</taxon>
        <taxon>Embryophyta</taxon>
        <taxon>Tracheophyta</taxon>
        <taxon>Spermatophyta</taxon>
        <taxon>Magnoliopsida</taxon>
        <taxon>Liliopsida</taxon>
        <taxon>Poales</taxon>
        <taxon>Poaceae</taxon>
        <taxon>BOP clade</taxon>
        <taxon>Oryzoideae</taxon>
        <taxon>Oryzeae</taxon>
        <taxon>Oryzinae</taxon>
        <taxon>Oryza</taxon>
        <taxon>Oryza sativa</taxon>
    </lineage>
</organism>
<reference evidence="2" key="2">
    <citation type="journal article" date="2008" name="Nucleic Acids Res.">
        <title>The rice annotation project database (RAP-DB): 2008 update.</title>
        <authorList>
            <consortium name="The rice annotation project (RAP)"/>
        </authorList>
    </citation>
    <scope>GENOME REANNOTATION</scope>
    <source>
        <strain evidence="2">cv. Nipponbare</strain>
    </source>
</reference>